<comment type="caution">
    <text evidence="2">The sequence shown here is derived from an EMBL/GenBank/DDBJ whole genome shotgun (WGS) entry which is preliminary data.</text>
</comment>
<name>A0AAD7C1J9_9AGAR</name>
<organism evidence="2 3">
    <name type="scientific">Roridomyces roridus</name>
    <dbReference type="NCBI Taxonomy" id="1738132"/>
    <lineage>
        <taxon>Eukaryota</taxon>
        <taxon>Fungi</taxon>
        <taxon>Dikarya</taxon>
        <taxon>Basidiomycota</taxon>
        <taxon>Agaricomycotina</taxon>
        <taxon>Agaricomycetes</taxon>
        <taxon>Agaricomycetidae</taxon>
        <taxon>Agaricales</taxon>
        <taxon>Marasmiineae</taxon>
        <taxon>Mycenaceae</taxon>
        <taxon>Roridomyces</taxon>
    </lineage>
</organism>
<feature type="signal peptide" evidence="1">
    <location>
        <begin position="1"/>
        <end position="21"/>
    </location>
</feature>
<evidence type="ECO:0000256" key="1">
    <source>
        <dbReference type="SAM" id="SignalP"/>
    </source>
</evidence>
<sequence>MPPQGFSSLILALFVLKAAAAARWPQLVSFGPLLQIPIAGTPGSADNGVKIMSKAEMKHWLATTDAALTFIGEPIERLDASPFTVTVTYCSGRIDDLCTGPCTAYTGDTTCLDAPNTQCLSATANVGFCDSRKCKGSCNVFDSCGTKMQNNFCATHGTKSISVPPS</sequence>
<keyword evidence="3" id="KW-1185">Reference proteome</keyword>
<evidence type="ECO:0000313" key="2">
    <source>
        <dbReference type="EMBL" id="KAJ7636637.1"/>
    </source>
</evidence>
<dbReference type="AlphaFoldDB" id="A0AAD7C1J9"/>
<dbReference type="EMBL" id="JARKIF010000006">
    <property type="protein sequence ID" value="KAJ7636637.1"/>
    <property type="molecule type" value="Genomic_DNA"/>
</dbReference>
<dbReference type="Proteomes" id="UP001221142">
    <property type="component" value="Unassembled WGS sequence"/>
</dbReference>
<protein>
    <submittedName>
        <fullName evidence="2">Uncharacterized protein</fullName>
    </submittedName>
</protein>
<evidence type="ECO:0000313" key="3">
    <source>
        <dbReference type="Proteomes" id="UP001221142"/>
    </source>
</evidence>
<keyword evidence="1" id="KW-0732">Signal</keyword>
<reference evidence="2" key="1">
    <citation type="submission" date="2023-03" db="EMBL/GenBank/DDBJ databases">
        <title>Massive genome expansion in bonnet fungi (Mycena s.s.) driven by repeated elements and novel gene families across ecological guilds.</title>
        <authorList>
            <consortium name="Lawrence Berkeley National Laboratory"/>
            <person name="Harder C.B."/>
            <person name="Miyauchi S."/>
            <person name="Viragh M."/>
            <person name="Kuo A."/>
            <person name="Thoen E."/>
            <person name="Andreopoulos B."/>
            <person name="Lu D."/>
            <person name="Skrede I."/>
            <person name="Drula E."/>
            <person name="Henrissat B."/>
            <person name="Morin E."/>
            <person name="Kohler A."/>
            <person name="Barry K."/>
            <person name="LaButti K."/>
            <person name="Morin E."/>
            <person name="Salamov A."/>
            <person name="Lipzen A."/>
            <person name="Mereny Z."/>
            <person name="Hegedus B."/>
            <person name="Baldrian P."/>
            <person name="Stursova M."/>
            <person name="Weitz H."/>
            <person name="Taylor A."/>
            <person name="Grigoriev I.V."/>
            <person name="Nagy L.G."/>
            <person name="Martin F."/>
            <person name="Kauserud H."/>
        </authorList>
    </citation>
    <scope>NUCLEOTIDE SEQUENCE</scope>
    <source>
        <strain evidence="2">9284</strain>
    </source>
</reference>
<accession>A0AAD7C1J9</accession>
<proteinExistence type="predicted"/>
<gene>
    <name evidence="2" type="ORF">FB45DRAFT_977347</name>
</gene>
<feature type="chain" id="PRO_5042141588" evidence="1">
    <location>
        <begin position="22"/>
        <end position="166"/>
    </location>
</feature>